<dbReference type="PANTHER" id="PTHR28094">
    <property type="entry name" value="MEIOTICALLY UP-REGULATED GENE 113 PROTEIN"/>
    <property type="match status" value="1"/>
</dbReference>
<feature type="region of interest" description="Disordered" evidence="1">
    <location>
        <begin position="274"/>
        <end position="300"/>
    </location>
</feature>
<dbReference type="OrthoDB" id="2417614at2759"/>
<feature type="compositionally biased region" description="Pro residues" evidence="1">
    <location>
        <begin position="9"/>
        <end position="22"/>
    </location>
</feature>
<dbReference type="PANTHER" id="PTHR28094:SF1">
    <property type="entry name" value="MEIOTICALLY UP-REGULATED GENE 113 PROTEIN"/>
    <property type="match status" value="1"/>
</dbReference>
<feature type="region of interest" description="Disordered" evidence="1">
    <location>
        <begin position="1"/>
        <end position="67"/>
    </location>
</feature>
<feature type="compositionally biased region" description="Polar residues" evidence="1">
    <location>
        <begin position="47"/>
        <end position="57"/>
    </location>
</feature>
<keyword evidence="4" id="KW-1185">Reference proteome</keyword>
<accession>A0A0D0BBL2</accession>
<dbReference type="EMBL" id="KN834772">
    <property type="protein sequence ID" value="KIK61110.1"/>
    <property type="molecule type" value="Genomic_DNA"/>
</dbReference>
<sequence length="587" mass="64758">MGANGVLPRPQPSSTPTRPMPPMRQCSGSTKKGTRCRRTSRGVASPPNDSISTSSAETEPWQCYQHEGQAEIPRGFFALRQSRDEDGQEQRESEEWIDFADYIPPYLHPDTKRKLREEMQEFRPNDKKGSVYLLKIQDLGVEDSSPSDILFKVGRTSKDINKRERYWNNECKNKEYIPLGHYPGRLDLGQIKADVRGVLCFRLEKLIHLELADLAVLRPDLQPGWEAFTKGKGNGQAYADAHPEYFSGSEDKKEVGNNATASVSDSVIPEPYVHSLRSPTYRPSSKSKSAKPKTFVNFPPESPSLLAKSSSLAQIEKDYLAAYDSEDESYFASRTSRGPVKALNGKSPLAKLSSPAQGEQDLSSPSSDSEYESCLDWPTSPKSPSPPAKLWSPAQSKQGPYPASVSVIRSSSDSEYESCSDWPRFETPITQTAVRIKDAKSPPKSPSPPVKSSLPDPSETDPFLPSISIGSRSHSPTFEASVKAAGIAKLPASYQGVFIATGIGNGGGYGLPCTCGTRHKEIFKFSRVPKVPEGAKRGEDENARSNVDDYEKDFKEWEGIVKKIIKEWGEFVANYTVKPASTVKEST</sequence>
<dbReference type="HOGENOM" id="CLU_464641_0_0_1"/>
<evidence type="ECO:0000313" key="4">
    <source>
        <dbReference type="Proteomes" id="UP000053593"/>
    </source>
</evidence>
<feature type="domain" description="Bacteriophage T5 Orf172 DNA-binding" evidence="2">
    <location>
        <begin position="142"/>
        <end position="249"/>
    </location>
</feature>
<protein>
    <recommendedName>
        <fullName evidence="2">Bacteriophage T5 Orf172 DNA-binding domain-containing protein</fullName>
    </recommendedName>
</protein>
<proteinExistence type="predicted"/>
<dbReference type="InterPro" id="IPR053006">
    <property type="entry name" value="Meiosis_regulatory"/>
</dbReference>
<name>A0A0D0BBL2_9AGAR</name>
<dbReference type="AlphaFoldDB" id="A0A0D0BBL2"/>
<dbReference type="InterPro" id="IPR018306">
    <property type="entry name" value="Phage_T5_Orf172_DNA-bd"/>
</dbReference>
<evidence type="ECO:0000256" key="1">
    <source>
        <dbReference type="SAM" id="MobiDB-lite"/>
    </source>
</evidence>
<dbReference type="Pfam" id="PF10544">
    <property type="entry name" value="T5orf172"/>
    <property type="match status" value="1"/>
</dbReference>
<reference evidence="3 4" key="1">
    <citation type="submission" date="2014-04" db="EMBL/GenBank/DDBJ databases">
        <title>Evolutionary Origins and Diversification of the Mycorrhizal Mutualists.</title>
        <authorList>
            <consortium name="DOE Joint Genome Institute"/>
            <consortium name="Mycorrhizal Genomics Consortium"/>
            <person name="Kohler A."/>
            <person name="Kuo A."/>
            <person name="Nagy L.G."/>
            <person name="Floudas D."/>
            <person name="Copeland A."/>
            <person name="Barry K.W."/>
            <person name="Cichocki N."/>
            <person name="Veneault-Fourrey C."/>
            <person name="LaButti K."/>
            <person name="Lindquist E.A."/>
            <person name="Lipzen A."/>
            <person name="Lundell T."/>
            <person name="Morin E."/>
            <person name="Murat C."/>
            <person name="Riley R."/>
            <person name="Ohm R."/>
            <person name="Sun H."/>
            <person name="Tunlid A."/>
            <person name="Henrissat B."/>
            <person name="Grigoriev I.V."/>
            <person name="Hibbett D.S."/>
            <person name="Martin F."/>
        </authorList>
    </citation>
    <scope>NUCLEOTIDE SEQUENCE [LARGE SCALE GENOMIC DNA]</scope>
    <source>
        <strain evidence="3 4">FD-317 M1</strain>
    </source>
</reference>
<gene>
    <name evidence="3" type="ORF">GYMLUDRAFT_589160</name>
</gene>
<organism evidence="3 4">
    <name type="scientific">Collybiopsis luxurians FD-317 M1</name>
    <dbReference type="NCBI Taxonomy" id="944289"/>
    <lineage>
        <taxon>Eukaryota</taxon>
        <taxon>Fungi</taxon>
        <taxon>Dikarya</taxon>
        <taxon>Basidiomycota</taxon>
        <taxon>Agaricomycotina</taxon>
        <taxon>Agaricomycetes</taxon>
        <taxon>Agaricomycetidae</taxon>
        <taxon>Agaricales</taxon>
        <taxon>Marasmiineae</taxon>
        <taxon>Omphalotaceae</taxon>
        <taxon>Collybiopsis</taxon>
        <taxon>Collybiopsis luxurians</taxon>
    </lineage>
</organism>
<feature type="region of interest" description="Disordered" evidence="1">
    <location>
        <begin position="433"/>
        <end position="470"/>
    </location>
</feature>
<dbReference type="Proteomes" id="UP000053593">
    <property type="component" value="Unassembled WGS sequence"/>
</dbReference>
<evidence type="ECO:0000313" key="3">
    <source>
        <dbReference type="EMBL" id="KIK61110.1"/>
    </source>
</evidence>
<evidence type="ECO:0000259" key="2">
    <source>
        <dbReference type="Pfam" id="PF10544"/>
    </source>
</evidence>
<feature type="region of interest" description="Disordered" evidence="1">
    <location>
        <begin position="334"/>
        <end position="406"/>
    </location>
</feature>